<dbReference type="Proteomes" id="UP000607653">
    <property type="component" value="Unassembled WGS sequence"/>
</dbReference>
<dbReference type="InterPro" id="IPR021109">
    <property type="entry name" value="Peptidase_aspartic_dom_sf"/>
</dbReference>
<dbReference type="PANTHER" id="PTHR15503">
    <property type="entry name" value="LDOC1 RELATED"/>
    <property type="match status" value="1"/>
</dbReference>
<keyword evidence="2" id="KW-1185">Reference proteome</keyword>
<evidence type="ECO:0000313" key="1">
    <source>
        <dbReference type="EMBL" id="DAD47737.1"/>
    </source>
</evidence>
<dbReference type="InterPro" id="IPR043502">
    <property type="entry name" value="DNA/RNA_pol_sf"/>
</dbReference>
<sequence length="197" mass="22028">MVANGERVQSNRKCRRVKVKSQGNTIIADVYLLNLPGYDAVLGIQWLKTLGPITLDCNNMILQYREGDYNRILKGLKQSSPQHVKASKSLCKPGQLFIVKFSSLSSEPSSVVDNHELTALLHEFDDVFKEPTGLPPPCPCDHAITLEDGTCPVCLRPYRYLYSQKNEIERLARELLTSGAIRPSNSPYTSPVLLVKK</sequence>
<comment type="caution">
    <text evidence="1">The sequence shown here is derived from an EMBL/GenBank/DDBJ whole genome shotgun (WGS) entry which is preliminary data.</text>
</comment>
<dbReference type="CDD" id="cd00303">
    <property type="entry name" value="retropepsin_like"/>
    <property type="match status" value="1"/>
</dbReference>
<reference evidence="1 2" key="1">
    <citation type="journal article" date="2020" name="Mol. Biol. Evol.">
        <title>Distinct Expression and Methylation Patterns for Genes with Different Fates following a Single Whole-Genome Duplication in Flowering Plants.</title>
        <authorList>
            <person name="Shi T."/>
            <person name="Rahmani R.S."/>
            <person name="Gugger P.F."/>
            <person name="Wang M."/>
            <person name="Li H."/>
            <person name="Zhang Y."/>
            <person name="Li Z."/>
            <person name="Wang Q."/>
            <person name="Van de Peer Y."/>
            <person name="Marchal K."/>
            <person name="Chen J."/>
        </authorList>
    </citation>
    <scope>NUCLEOTIDE SEQUENCE [LARGE SCALE GENOMIC DNA]</scope>
    <source>
        <tissue evidence="1">Leaf</tissue>
    </source>
</reference>
<dbReference type="InterPro" id="IPR032567">
    <property type="entry name" value="RTL1-rel"/>
</dbReference>
<organism evidence="1 2">
    <name type="scientific">Nelumbo nucifera</name>
    <name type="common">Sacred lotus</name>
    <dbReference type="NCBI Taxonomy" id="4432"/>
    <lineage>
        <taxon>Eukaryota</taxon>
        <taxon>Viridiplantae</taxon>
        <taxon>Streptophyta</taxon>
        <taxon>Embryophyta</taxon>
        <taxon>Tracheophyta</taxon>
        <taxon>Spermatophyta</taxon>
        <taxon>Magnoliopsida</taxon>
        <taxon>Proteales</taxon>
        <taxon>Nelumbonaceae</taxon>
        <taxon>Nelumbo</taxon>
    </lineage>
</organism>
<dbReference type="Gene3D" id="2.40.70.10">
    <property type="entry name" value="Acid Proteases"/>
    <property type="match status" value="1"/>
</dbReference>
<dbReference type="Gene3D" id="3.10.10.10">
    <property type="entry name" value="HIV Type 1 Reverse Transcriptase, subunit A, domain 1"/>
    <property type="match status" value="1"/>
</dbReference>
<proteinExistence type="predicted"/>
<dbReference type="SUPFAM" id="SSF56672">
    <property type="entry name" value="DNA/RNA polymerases"/>
    <property type="match status" value="1"/>
</dbReference>
<dbReference type="EMBL" id="DUZY01000008">
    <property type="protein sequence ID" value="DAD47737.1"/>
    <property type="molecule type" value="Genomic_DNA"/>
</dbReference>
<dbReference type="AlphaFoldDB" id="A0A822ZS73"/>
<accession>A0A822ZS73</accession>
<protein>
    <submittedName>
        <fullName evidence="1">Uncharacterized protein</fullName>
    </submittedName>
</protein>
<dbReference type="Pfam" id="PF08284">
    <property type="entry name" value="RVP_2"/>
    <property type="match status" value="1"/>
</dbReference>
<gene>
    <name evidence="1" type="ORF">HUJ06_017674</name>
</gene>
<evidence type="ECO:0000313" key="2">
    <source>
        <dbReference type="Proteomes" id="UP000607653"/>
    </source>
</evidence>
<name>A0A822ZS73_NELNU</name>
<dbReference type="PANTHER" id="PTHR15503:SF22">
    <property type="entry name" value="TRANSPOSON TY3-I GAG POLYPROTEIN"/>
    <property type="match status" value="1"/>
</dbReference>